<dbReference type="SUPFAM" id="SSF50969">
    <property type="entry name" value="YVTN repeat-like/Quinoprotein amine dehydrogenase"/>
    <property type="match status" value="1"/>
</dbReference>
<sequence>MIVNLGATVALTAMLGAAPAQPAPGPLPGTSARIVTKMAGRPIQFTSYATPDTSPPFRQRAWDPAKRAFVKTDATAVAVSPDGRWAASQAEGRGGGVPKVTLLDRKTGDRTVVELPSPADPEQANGYLNTIWPTWSPDGRTLLFNVFEAGFEPRSEGIVLVDVPAMKARFVRIENALITVGGFQWTRDSKGVVVRWGKNGESSIRQYDLTGAVKRTWHVRGRPASQGQGTFSPSGRRFVTACMSLEKSACVWDTATGKAVTRIKLGFSPVWSPVLGWYDERHLLAPVPQGIGIVDLKGKVVETLVKVPKKQGLYARFEARGNG</sequence>
<dbReference type="Pfam" id="PF07676">
    <property type="entry name" value="PD40"/>
    <property type="match status" value="1"/>
</dbReference>
<evidence type="ECO:0000313" key="3">
    <source>
        <dbReference type="Proteomes" id="UP000306628"/>
    </source>
</evidence>
<keyword evidence="3" id="KW-1185">Reference proteome</keyword>
<organism evidence="2 3">
    <name type="scientific">Nonomuraea zeae</name>
    <dbReference type="NCBI Taxonomy" id="1642303"/>
    <lineage>
        <taxon>Bacteria</taxon>
        <taxon>Bacillati</taxon>
        <taxon>Actinomycetota</taxon>
        <taxon>Actinomycetes</taxon>
        <taxon>Streptosporangiales</taxon>
        <taxon>Streptosporangiaceae</taxon>
        <taxon>Nonomuraea</taxon>
    </lineage>
</organism>
<dbReference type="Gene3D" id="2.120.10.30">
    <property type="entry name" value="TolB, C-terminal domain"/>
    <property type="match status" value="1"/>
</dbReference>
<dbReference type="OrthoDB" id="3516511at2"/>
<feature type="chain" id="PRO_5024424242" description="WD40 repeat domain-containing protein" evidence="1">
    <location>
        <begin position="23"/>
        <end position="323"/>
    </location>
</feature>
<keyword evidence="1" id="KW-0732">Signal</keyword>
<evidence type="ECO:0008006" key="4">
    <source>
        <dbReference type="Google" id="ProtNLM"/>
    </source>
</evidence>
<dbReference type="InterPro" id="IPR011042">
    <property type="entry name" value="6-blade_b-propeller_TolB-like"/>
</dbReference>
<name>A0A5S4F0I7_9ACTN</name>
<dbReference type="InterPro" id="IPR011659">
    <property type="entry name" value="WD40"/>
</dbReference>
<proteinExistence type="predicted"/>
<feature type="signal peptide" evidence="1">
    <location>
        <begin position="1"/>
        <end position="22"/>
    </location>
</feature>
<gene>
    <name evidence="2" type="ORF">ETD85_61315</name>
</gene>
<comment type="caution">
    <text evidence="2">The sequence shown here is derived from an EMBL/GenBank/DDBJ whole genome shotgun (WGS) entry which is preliminary data.</text>
</comment>
<dbReference type="EMBL" id="VCKX01000575">
    <property type="protein sequence ID" value="TMR09561.1"/>
    <property type="molecule type" value="Genomic_DNA"/>
</dbReference>
<dbReference type="InterPro" id="IPR011044">
    <property type="entry name" value="Quino_amine_DH_bsu"/>
</dbReference>
<dbReference type="RefSeq" id="WP_138698942.1">
    <property type="nucleotide sequence ID" value="NZ_JBHSAZ010000096.1"/>
</dbReference>
<evidence type="ECO:0000256" key="1">
    <source>
        <dbReference type="SAM" id="SignalP"/>
    </source>
</evidence>
<dbReference type="AlphaFoldDB" id="A0A5S4F0I7"/>
<protein>
    <recommendedName>
        <fullName evidence="4">WD40 repeat domain-containing protein</fullName>
    </recommendedName>
</protein>
<evidence type="ECO:0000313" key="2">
    <source>
        <dbReference type="EMBL" id="TMR09561.1"/>
    </source>
</evidence>
<reference evidence="2 3" key="1">
    <citation type="submission" date="2019-05" db="EMBL/GenBank/DDBJ databases">
        <title>Draft genome sequence of Nonomuraea zeae DSM 100528.</title>
        <authorList>
            <person name="Saricaoglu S."/>
            <person name="Isik K."/>
        </authorList>
    </citation>
    <scope>NUCLEOTIDE SEQUENCE [LARGE SCALE GENOMIC DNA]</scope>
    <source>
        <strain evidence="2 3">DSM 100528</strain>
    </source>
</reference>
<dbReference type="Proteomes" id="UP000306628">
    <property type="component" value="Unassembled WGS sequence"/>
</dbReference>
<accession>A0A5S4F0I7</accession>